<dbReference type="PANTHER" id="PTHR21485">
    <property type="entry name" value="HAD SUPERFAMILY MEMBERS CMAS AND KDSC"/>
    <property type="match status" value="1"/>
</dbReference>
<dbReference type="CDD" id="cd02513">
    <property type="entry name" value="CMP-NeuAc_Synthase"/>
    <property type="match status" value="1"/>
</dbReference>
<proteinExistence type="predicted"/>
<dbReference type="Pfam" id="PF02348">
    <property type="entry name" value="CTP_transf_3"/>
    <property type="match status" value="1"/>
</dbReference>
<keyword evidence="1" id="KW-0808">Transferase</keyword>
<keyword evidence="1" id="KW-0548">Nucleotidyltransferase</keyword>
<dbReference type="InterPro" id="IPR029044">
    <property type="entry name" value="Nucleotide-diphossugar_trans"/>
</dbReference>
<dbReference type="SUPFAM" id="SSF53448">
    <property type="entry name" value="Nucleotide-diphospho-sugar transferases"/>
    <property type="match status" value="1"/>
</dbReference>
<reference evidence="1" key="1">
    <citation type="submission" date="2022-02" db="EMBL/GenBank/DDBJ databases">
        <title>The genetically variable rfb locus in Leptospira is a mobile cassette and a molecular signature of serovar identity.</title>
        <authorList>
            <person name="Nieves C."/>
            <person name="Vincent A.T."/>
            <person name="Zarantonelli L."/>
            <person name="Picardeau M."/>
            <person name="Veyrier F.J."/>
            <person name="Buschiazzo A."/>
        </authorList>
    </citation>
    <scope>NUCLEOTIDE SEQUENCE</scope>
    <source>
        <strain evidence="1">IP1512017</strain>
    </source>
</reference>
<dbReference type="Gene3D" id="3.90.550.10">
    <property type="entry name" value="Spore Coat Polysaccharide Biosynthesis Protein SpsA, Chain A"/>
    <property type="match status" value="1"/>
</dbReference>
<accession>A0AAE9GAM3</accession>
<dbReference type="AlphaFoldDB" id="A0AAE9GAM3"/>
<dbReference type="PANTHER" id="PTHR21485:SF6">
    <property type="entry name" value="N-ACYLNEURAMINATE CYTIDYLYLTRANSFERASE-RELATED"/>
    <property type="match status" value="1"/>
</dbReference>
<dbReference type="InterPro" id="IPR050793">
    <property type="entry name" value="CMP-NeuNAc_synthase"/>
</dbReference>
<dbReference type="InterPro" id="IPR003329">
    <property type="entry name" value="Cytidylyl_trans"/>
</dbReference>
<dbReference type="Proteomes" id="UP000829829">
    <property type="component" value="Chromosome 1"/>
</dbReference>
<dbReference type="RefSeq" id="WP_243815152.1">
    <property type="nucleotide sequence ID" value="NZ_CP091928.1"/>
</dbReference>
<organism evidence="1 2">
    <name type="scientific">Leptospira noguchii</name>
    <dbReference type="NCBI Taxonomy" id="28182"/>
    <lineage>
        <taxon>Bacteria</taxon>
        <taxon>Pseudomonadati</taxon>
        <taxon>Spirochaetota</taxon>
        <taxon>Spirochaetia</taxon>
        <taxon>Leptospirales</taxon>
        <taxon>Leptospiraceae</taxon>
        <taxon>Leptospira</taxon>
    </lineage>
</organism>
<dbReference type="EMBL" id="CP091957">
    <property type="protein sequence ID" value="UOG55400.1"/>
    <property type="molecule type" value="Genomic_DNA"/>
</dbReference>
<protein>
    <submittedName>
        <fullName evidence="1">Acylneuraminate cytidylyltransferase family protein</fullName>
    </submittedName>
</protein>
<evidence type="ECO:0000313" key="1">
    <source>
        <dbReference type="EMBL" id="UOG55400.1"/>
    </source>
</evidence>
<gene>
    <name evidence="1" type="ORF">MAL03_10780</name>
</gene>
<name>A0AAE9GAM3_9LEPT</name>
<evidence type="ECO:0000313" key="2">
    <source>
        <dbReference type="Proteomes" id="UP000829829"/>
    </source>
</evidence>
<sequence>MKLLAVIPARGGSKRLPGKNIRILGNKPLIAWSIDVVKGIPEICDVLVSTEDEKIAEIAKEFNAFVPWLRPIELATDTATSIEVILHALDWYEREKQEVDGVILLQPTSPFRRKESIRKGIEIFLKNERTNTVLGVSPADPHPMWCFQLKDGILKPFQDAGGLHLRSQDLPPAYFVNGSFYLTSKTHLMKEKTFYTENMLPLISEQEEESIDIDTEADWKLAESILKDRNSSEY</sequence>
<dbReference type="GO" id="GO:0008781">
    <property type="term" value="F:N-acylneuraminate cytidylyltransferase activity"/>
    <property type="evidence" value="ECO:0007669"/>
    <property type="project" value="TreeGrafter"/>
</dbReference>